<dbReference type="Proteomes" id="UP000248314">
    <property type="component" value="Unassembled WGS sequence"/>
</dbReference>
<dbReference type="EMBL" id="QJJX01000008">
    <property type="protein sequence ID" value="PXX22986.1"/>
    <property type="molecule type" value="Genomic_DNA"/>
</dbReference>
<dbReference type="AlphaFoldDB" id="A0A318I0V8"/>
<dbReference type="RefSeq" id="WP_025815451.1">
    <property type="nucleotide sequence ID" value="NZ_BAIZ01000005.1"/>
</dbReference>
<sequence length="225" mass="25694">MYRSVLMVLALAFMLLACSDKKIQPTNEAIDTVPVMVTQLKKCSRLYTTEIRVHKIITHNDEKSIKGSFLGNKFNINLPLSKRQVAIPMEATLKAYVDFGSFTKDNVKRKGDRIEITLPDPQIELTGTRIDNKGIKRYVDFARSNFTDAELASYERQGRESIVKSIPHLKVMEQARHNAANVIIPMVVQMGFKEENITVKFRNDFGYGDIVRLLLGNTERRNDNE</sequence>
<keyword evidence="3" id="KW-1185">Reference proteome</keyword>
<dbReference type="PROSITE" id="PS51257">
    <property type="entry name" value="PROKAR_LIPOPROTEIN"/>
    <property type="match status" value="1"/>
</dbReference>
<evidence type="ECO:0000313" key="3">
    <source>
        <dbReference type="Proteomes" id="UP000248314"/>
    </source>
</evidence>
<gene>
    <name evidence="2" type="ORF">EJ73_00967</name>
</gene>
<organism evidence="2 3">
    <name type="scientific">Hoylesella shahii DSM 15611 = JCM 12083</name>
    <dbReference type="NCBI Taxonomy" id="1122991"/>
    <lineage>
        <taxon>Bacteria</taxon>
        <taxon>Pseudomonadati</taxon>
        <taxon>Bacteroidota</taxon>
        <taxon>Bacteroidia</taxon>
        <taxon>Bacteroidales</taxon>
        <taxon>Prevotellaceae</taxon>
        <taxon>Hoylesella</taxon>
    </lineage>
</organism>
<name>A0A318I0V8_9BACT</name>
<dbReference type="InterPro" id="IPR025324">
    <property type="entry name" value="DUF4230"/>
</dbReference>
<feature type="signal peptide" evidence="1">
    <location>
        <begin position="1"/>
        <end position="17"/>
    </location>
</feature>
<keyword evidence="1" id="KW-0732">Signal</keyword>
<protein>
    <submittedName>
        <fullName evidence="2">Uncharacterized protein DUF4230</fullName>
    </submittedName>
</protein>
<proteinExistence type="predicted"/>
<evidence type="ECO:0000313" key="2">
    <source>
        <dbReference type="EMBL" id="PXX22986.1"/>
    </source>
</evidence>
<accession>A0A318I0V8</accession>
<dbReference type="STRING" id="1122991.GCA_000613445_02716"/>
<dbReference type="Pfam" id="PF14014">
    <property type="entry name" value="DUF4230"/>
    <property type="match status" value="1"/>
</dbReference>
<dbReference type="OrthoDB" id="1080810at2"/>
<comment type="caution">
    <text evidence="2">The sequence shown here is derived from an EMBL/GenBank/DDBJ whole genome shotgun (WGS) entry which is preliminary data.</text>
</comment>
<feature type="chain" id="PRO_5016281565" evidence="1">
    <location>
        <begin position="18"/>
        <end position="225"/>
    </location>
</feature>
<reference evidence="2 3" key="1">
    <citation type="submission" date="2018-05" db="EMBL/GenBank/DDBJ databases">
        <title>Genomic Encyclopedia of Type Strains, Phase I: the one thousand microbial genomes (KMG-I) project.</title>
        <authorList>
            <person name="Kyrpides N."/>
        </authorList>
    </citation>
    <scope>NUCLEOTIDE SEQUENCE [LARGE SCALE GENOMIC DNA]</scope>
    <source>
        <strain evidence="2 3">DSM 15611</strain>
    </source>
</reference>
<evidence type="ECO:0000256" key="1">
    <source>
        <dbReference type="SAM" id="SignalP"/>
    </source>
</evidence>